<protein>
    <recommendedName>
        <fullName evidence="1">HTH cro/C1-type domain-containing protein</fullName>
    </recommendedName>
</protein>
<accession>A0A2V4E7D4</accession>
<sequence>MFGLATLEAICNYLYCQPVDIL</sequence>
<dbReference type="AlphaFoldDB" id="A0A2V4E7D4"/>
<dbReference type="EMBL" id="QGLP01000003">
    <property type="protein sequence ID" value="PXZ06826.1"/>
    <property type="molecule type" value="Genomic_DNA"/>
</dbReference>
<proteinExistence type="predicted"/>
<evidence type="ECO:0000313" key="2">
    <source>
        <dbReference type="EMBL" id="PXZ06826.1"/>
    </source>
</evidence>
<feature type="domain" description="HTH cro/C1-type" evidence="1">
    <location>
        <begin position="4"/>
        <end position="22"/>
    </location>
</feature>
<dbReference type="InterPro" id="IPR001387">
    <property type="entry name" value="Cro/C1-type_HTH"/>
</dbReference>
<dbReference type="Proteomes" id="UP000247483">
    <property type="component" value="Unassembled WGS sequence"/>
</dbReference>
<gene>
    <name evidence="2" type="ORF">DKK79_00185</name>
</gene>
<dbReference type="RefSeq" id="WP_110422541.1">
    <property type="nucleotide sequence ID" value="NZ_QGLP01000003.1"/>
</dbReference>
<evidence type="ECO:0000313" key="3">
    <source>
        <dbReference type="Proteomes" id="UP000247483"/>
    </source>
</evidence>
<name>A0A2V4E7D4_9GAMM</name>
<evidence type="ECO:0000259" key="1">
    <source>
        <dbReference type="Pfam" id="PF13443"/>
    </source>
</evidence>
<comment type="caution">
    <text evidence="2">The sequence shown here is derived from an EMBL/GenBank/DDBJ whole genome shotgun (WGS) entry which is preliminary data.</text>
</comment>
<organism evidence="2 3">
    <name type="scientific">Gilliamella apicola</name>
    <dbReference type="NCBI Taxonomy" id="1196095"/>
    <lineage>
        <taxon>Bacteria</taxon>
        <taxon>Pseudomonadati</taxon>
        <taxon>Pseudomonadota</taxon>
        <taxon>Gammaproteobacteria</taxon>
        <taxon>Orbales</taxon>
        <taxon>Orbaceae</taxon>
        <taxon>Gilliamella</taxon>
    </lineage>
</organism>
<dbReference type="Pfam" id="PF13443">
    <property type="entry name" value="HTH_26"/>
    <property type="match status" value="1"/>
</dbReference>
<reference evidence="2 3" key="1">
    <citation type="submission" date="2018-05" db="EMBL/GenBank/DDBJ databases">
        <title>Reference genomes for bee gut microbiota database.</title>
        <authorList>
            <person name="Ellegaard K.M."/>
        </authorList>
    </citation>
    <scope>NUCLEOTIDE SEQUENCE [LARGE SCALE GENOMIC DNA]</scope>
    <source>
        <strain evidence="2 3">ESL0177</strain>
    </source>
</reference>